<comment type="caution">
    <text evidence="7">The sequence shown here is derived from an EMBL/GenBank/DDBJ whole genome shotgun (WGS) entry which is preliminary data.</text>
</comment>
<organism evidence="7 8">
    <name type="scientific">Jeotgalibacillus soli</name>
    <dbReference type="NCBI Taxonomy" id="889306"/>
    <lineage>
        <taxon>Bacteria</taxon>
        <taxon>Bacillati</taxon>
        <taxon>Bacillota</taxon>
        <taxon>Bacilli</taxon>
        <taxon>Bacillales</taxon>
        <taxon>Caryophanaceae</taxon>
        <taxon>Jeotgalibacillus</taxon>
    </lineage>
</organism>
<comment type="similarity">
    <text evidence="1 5">Belongs to the bacterial ribosomal protein bL28 family.</text>
</comment>
<dbReference type="PATRIC" id="fig|889306.3.peg.2400"/>
<dbReference type="InterPro" id="IPR026569">
    <property type="entry name" value="Ribosomal_bL28"/>
</dbReference>
<sequence length="62" mass="6889">MAKQCVVTGRKTRSGNARSHAMNASKRTWGANLQKVRILIDGKPKRVWVSARALKSGKVERV</sequence>
<reference evidence="7 8" key="1">
    <citation type="submission" date="2015-01" db="EMBL/GenBank/DDBJ databases">
        <title>Genome sequencing of Jeotgalibacillus soli.</title>
        <authorList>
            <person name="Goh K.M."/>
            <person name="Chan K.-G."/>
            <person name="Yaakop A.S."/>
            <person name="Ee R."/>
            <person name="Gan H.M."/>
            <person name="Chan C.S."/>
        </authorList>
    </citation>
    <scope>NUCLEOTIDE SEQUENCE [LARGE SCALE GENOMIC DNA]</scope>
    <source>
        <strain evidence="7 8">P9</strain>
    </source>
</reference>
<dbReference type="Gene3D" id="2.30.170.40">
    <property type="entry name" value="Ribosomal protein L28/L24"/>
    <property type="match status" value="1"/>
</dbReference>
<dbReference type="RefSeq" id="WP_041088979.1">
    <property type="nucleotide sequence ID" value="NZ_JXRP01000018.1"/>
</dbReference>
<evidence type="ECO:0000256" key="5">
    <source>
        <dbReference type="HAMAP-Rule" id="MF_00373"/>
    </source>
</evidence>
<dbReference type="InterPro" id="IPR001383">
    <property type="entry name" value="Ribosomal_bL28_bact-type"/>
</dbReference>
<gene>
    <name evidence="5" type="primary">rpmB</name>
    <name evidence="7" type="ORF">KP78_23880</name>
</gene>
<name>A0A0C2RSW0_9BACL</name>
<protein>
    <recommendedName>
        <fullName evidence="4 5">Large ribosomal subunit protein bL28</fullName>
    </recommendedName>
</protein>
<evidence type="ECO:0000256" key="4">
    <source>
        <dbReference type="ARBA" id="ARBA00035174"/>
    </source>
</evidence>
<evidence type="ECO:0000256" key="3">
    <source>
        <dbReference type="ARBA" id="ARBA00023274"/>
    </source>
</evidence>
<keyword evidence="2 5" id="KW-0689">Ribosomal protein</keyword>
<feature type="region of interest" description="Disordered" evidence="6">
    <location>
        <begin position="1"/>
        <end position="24"/>
    </location>
</feature>
<keyword evidence="8" id="KW-1185">Reference proteome</keyword>
<dbReference type="PANTHER" id="PTHR39080">
    <property type="entry name" value="50S RIBOSOMAL PROTEIN L28"/>
    <property type="match status" value="1"/>
</dbReference>
<dbReference type="GO" id="GO:0003735">
    <property type="term" value="F:structural constituent of ribosome"/>
    <property type="evidence" value="ECO:0007669"/>
    <property type="project" value="InterPro"/>
</dbReference>
<evidence type="ECO:0000256" key="6">
    <source>
        <dbReference type="SAM" id="MobiDB-lite"/>
    </source>
</evidence>
<dbReference type="EMBL" id="JXRP01000018">
    <property type="protein sequence ID" value="KIL44844.1"/>
    <property type="molecule type" value="Genomic_DNA"/>
</dbReference>
<dbReference type="AlphaFoldDB" id="A0A0C2RSW0"/>
<dbReference type="InterPro" id="IPR034704">
    <property type="entry name" value="Ribosomal_bL28/bL31-like_sf"/>
</dbReference>
<dbReference type="STRING" id="889306.KP78_23880"/>
<dbReference type="InterPro" id="IPR050096">
    <property type="entry name" value="Bacterial_rp_bL28"/>
</dbReference>
<dbReference type="OrthoDB" id="9805609at2"/>
<dbReference type="SUPFAM" id="SSF143800">
    <property type="entry name" value="L28p-like"/>
    <property type="match status" value="1"/>
</dbReference>
<dbReference type="Proteomes" id="UP000031938">
    <property type="component" value="Unassembled WGS sequence"/>
</dbReference>
<dbReference type="InterPro" id="IPR037147">
    <property type="entry name" value="Ribosomal_bL28_sf"/>
</dbReference>
<dbReference type="GO" id="GO:0006412">
    <property type="term" value="P:translation"/>
    <property type="evidence" value="ECO:0007669"/>
    <property type="project" value="UniProtKB-UniRule"/>
</dbReference>
<evidence type="ECO:0000256" key="1">
    <source>
        <dbReference type="ARBA" id="ARBA00008760"/>
    </source>
</evidence>
<evidence type="ECO:0000313" key="8">
    <source>
        <dbReference type="Proteomes" id="UP000031938"/>
    </source>
</evidence>
<accession>A0A0C2RSW0</accession>
<dbReference type="Pfam" id="PF00830">
    <property type="entry name" value="Ribosomal_L28"/>
    <property type="match status" value="1"/>
</dbReference>
<dbReference type="NCBIfam" id="TIGR00009">
    <property type="entry name" value="L28"/>
    <property type="match status" value="1"/>
</dbReference>
<evidence type="ECO:0000313" key="7">
    <source>
        <dbReference type="EMBL" id="KIL44844.1"/>
    </source>
</evidence>
<keyword evidence="3 5" id="KW-0687">Ribonucleoprotein</keyword>
<proteinExistence type="inferred from homology"/>
<dbReference type="PANTHER" id="PTHR39080:SF1">
    <property type="entry name" value="LARGE RIBOSOMAL SUBUNIT PROTEIN BL28A"/>
    <property type="match status" value="1"/>
</dbReference>
<dbReference type="GO" id="GO:0005840">
    <property type="term" value="C:ribosome"/>
    <property type="evidence" value="ECO:0007669"/>
    <property type="project" value="UniProtKB-KW"/>
</dbReference>
<dbReference type="GO" id="GO:1990904">
    <property type="term" value="C:ribonucleoprotein complex"/>
    <property type="evidence" value="ECO:0007669"/>
    <property type="project" value="UniProtKB-KW"/>
</dbReference>
<evidence type="ECO:0000256" key="2">
    <source>
        <dbReference type="ARBA" id="ARBA00022980"/>
    </source>
</evidence>
<dbReference type="HAMAP" id="MF_00373">
    <property type="entry name" value="Ribosomal_bL28"/>
    <property type="match status" value="1"/>
</dbReference>